<reference evidence="5 6" key="1">
    <citation type="submission" date="2014-08" db="EMBL/GenBank/DDBJ databases">
        <title>Genome sequence of Tetragenococcus muriaticus.</title>
        <authorList>
            <person name="Chuea-nongthon C."/>
            <person name="Rodtong S."/>
            <person name="Yongsawatdigul J."/>
            <person name="Steele J.L."/>
            <person name="Liu X.-y."/>
            <person name="Speers J."/>
            <person name="Glasner J.D."/>
            <person name="Neeno-Eckwall E.C."/>
        </authorList>
    </citation>
    <scope>NUCLEOTIDE SEQUENCE [LARGE SCALE GENOMIC DNA]</scope>
    <source>
        <strain evidence="5 6">PMC-11-5</strain>
    </source>
</reference>
<dbReference type="Pfam" id="PF14794">
    <property type="entry name" value="DUF4479"/>
    <property type="match status" value="1"/>
</dbReference>
<dbReference type="Gene3D" id="3.30.1940.10">
    <property type="entry name" value="YtpR-like"/>
    <property type="match status" value="1"/>
</dbReference>
<dbReference type="InterPro" id="IPR002547">
    <property type="entry name" value="tRNA-bd_dom"/>
</dbReference>
<dbReference type="InterPro" id="IPR033714">
    <property type="entry name" value="tRNA_bind_bactPheRS"/>
</dbReference>
<dbReference type="Pfam" id="PF01588">
    <property type="entry name" value="tRNA_bind"/>
    <property type="match status" value="1"/>
</dbReference>
<name>A0A091CAD5_9ENTE</name>
<dbReference type="InterPro" id="IPR037154">
    <property type="entry name" value="YtpR-like_sf"/>
</dbReference>
<dbReference type="PROSITE" id="PS50886">
    <property type="entry name" value="TRBD"/>
    <property type="match status" value="1"/>
</dbReference>
<organism evidence="5 6">
    <name type="scientific">Tetragenococcus muriaticus PMC-11-5</name>
    <dbReference type="NCBI Taxonomy" id="1302649"/>
    <lineage>
        <taxon>Bacteria</taxon>
        <taxon>Bacillati</taxon>
        <taxon>Bacillota</taxon>
        <taxon>Bacilli</taxon>
        <taxon>Lactobacillales</taxon>
        <taxon>Enterococcaceae</taxon>
        <taxon>Tetragenococcus</taxon>
    </lineage>
</organism>
<dbReference type="AlphaFoldDB" id="A0A091CAD5"/>
<dbReference type="RefSeq" id="WP_038025458.1">
    <property type="nucleotide sequence ID" value="NZ_JPVU01000031.1"/>
</dbReference>
<keyword evidence="5" id="KW-0436">Ligase</keyword>
<dbReference type="SUPFAM" id="SSF50249">
    <property type="entry name" value="Nucleic acid-binding proteins"/>
    <property type="match status" value="1"/>
</dbReference>
<dbReference type="GO" id="GO:0000049">
    <property type="term" value="F:tRNA binding"/>
    <property type="evidence" value="ECO:0007669"/>
    <property type="project" value="UniProtKB-UniRule"/>
</dbReference>
<evidence type="ECO:0000256" key="1">
    <source>
        <dbReference type="ARBA" id="ARBA00022555"/>
    </source>
</evidence>
<dbReference type="OrthoDB" id="9805455at2"/>
<dbReference type="EMBL" id="JPVU01000031">
    <property type="protein sequence ID" value="KFN93507.1"/>
    <property type="molecule type" value="Genomic_DNA"/>
</dbReference>
<proteinExistence type="predicted"/>
<dbReference type="FunFam" id="2.40.50.140:FF:000045">
    <property type="entry name" value="Phenylalanine--tRNA ligase beta subunit"/>
    <property type="match status" value="1"/>
</dbReference>
<dbReference type="Gene3D" id="2.40.50.140">
    <property type="entry name" value="Nucleic acid-binding proteins"/>
    <property type="match status" value="1"/>
</dbReference>
<dbReference type="InterPro" id="IPR012340">
    <property type="entry name" value="NA-bd_OB-fold"/>
</dbReference>
<keyword evidence="1 3" id="KW-0820">tRNA-binding</keyword>
<protein>
    <submittedName>
        <fullName evidence="5">Phenylalanyl-tRNA synthetase</fullName>
    </submittedName>
</protein>
<keyword evidence="2 3" id="KW-0694">RNA-binding</keyword>
<dbReference type="InterPro" id="IPR027855">
    <property type="entry name" value="DUF4479"/>
</dbReference>
<evidence type="ECO:0000313" key="6">
    <source>
        <dbReference type="Proteomes" id="UP000029380"/>
    </source>
</evidence>
<accession>A0A091CAD5</accession>
<comment type="caution">
    <text evidence="5">The sequence shown here is derived from an EMBL/GenBank/DDBJ whole genome shotgun (WGS) entry which is preliminary data.</text>
</comment>
<feature type="domain" description="TRNA-binding" evidence="4">
    <location>
        <begin position="89"/>
        <end position="200"/>
    </location>
</feature>
<sequence length="201" mass="21989">MIFAYNPEYVGDTLLIVTNNDKGLPQKVTRKGKVARIQTEDQCTVGWNIFGISQLMALQDVGQVELSQQQIGLLNETIHEAGFTESLPEIEGPKFVVGYVKTCEAHQDSDHLSVTEVEVDQGKTLQIVCGAANIREGLKVVVAKPGAMLPDGTIIWSGELRGVQSYGMICSAKELRLSNASEKREILELPQDKSIGETFVV</sequence>
<gene>
    <name evidence="5" type="ORF">TMUPMC115_0317</name>
</gene>
<dbReference type="PATRIC" id="fig|1302649.3.peg.317"/>
<dbReference type="NCBIfam" id="NF045760">
    <property type="entry name" value="YtpR"/>
    <property type="match status" value="1"/>
</dbReference>
<evidence type="ECO:0000256" key="2">
    <source>
        <dbReference type="ARBA" id="ARBA00022884"/>
    </source>
</evidence>
<dbReference type="GO" id="GO:0004812">
    <property type="term" value="F:aminoacyl-tRNA ligase activity"/>
    <property type="evidence" value="ECO:0007669"/>
    <property type="project" value="UniProtKB-KW"/>
</dbReference>
<evidence type="ECO:0000313" key="5">
    <source>
        <dbReference type="EMBL" id="KFN93507.1"/>
    </source>
</evidence>
<evidence type="ECO:0000256" key="3">
    <source>
        <dbReference type="PROSITE-ProRule" id="PRU00209"/>
    </source>
</evidence>
<dbReference type="CDD" id="cd02796">
    <property type="entry name" value="tRNA_bind_bactPheRS"/>
    <property type="match status" value="1"/>
</dbReference>
<evidence type="ECO:0000259" key="4">
    <source>
        <dbReference type="PROSITE" id="PS50886"/>
    </source>
</evidence>
<dbReference type="Proteomes" id="UP000029380">
    <property type="component" value="Unassembled WGS sequence"/>
</dbReference>
<keyword evidence="5" id="KW-0030">Aminoacyl-tRNA synthetase</keyword>